<dbReference type="Proteomes" id="UP001176961">
    <property type="component" value="Unassembled WGS sequence"/>
</dbReference>
<comment type="caution">
    <text evidence="7">The sequence shown here is derived from an EMBL/GenBank/DDBJ whole genome shotgun (WGS) entry which is preliminary data.</text>
</comment>
<dbReference type="PANTHER" id="PTHR31357">
    <property type="entry name" value="SERPENTINE RECEPTOR CLASS ALPHA-10"/>
    <property type="match status" value="1"/>
</dbReference>
<dbReference type="GO" id="GO:0016020">
    <property type="term" value="C:membrane"/>
    <property type="evidence" value="ECO:0007669"/>
    <property type="project" value="UniProtKB-SubCell"/>
</dbReference>
<evidence type="ECO:0000256" key="5">
    <source>
        <dbReference type="ARBA" id="ARBA00037994"/>
    </source>
</evidence>
<keyword evidence="2 6" id="KW-0812">Transmembrane</keyword>
<evidence type="ECO:0000256" key="4">
    <source>
        <dbReference type="ARBA" id="ARBA00023136"/>
    </source>
</evidence>
<feature type="transmembrane region" description="Helical" evidence="6">
    <location>
        <begin position="122"/>
        <end position="139"/>
    </location>
</feature>
<protein>
    <submittedName>
        <fullName evidence="7">Uncharacterized protein</fullName>
    </submittedName>
</protein>
<dbReference type="Pfam" id="PF02117">
    <property type="entry name" value="7TM_GPCR_Sra"/>
    <property type="match status" value="1"/>
</dbReference>
<accession>A0AA36HEB9</accession>
<evidence type="ECO:0000313" key="8">
    <source>
        <dbReference type="Proteomes" id="UP001176961"/>
    </source>
</evidence>
<evidence type="ECO:0000256" key="6">
    <source>
        <dbReference type="SAM" id="Phobius"/>
    </source>
</evidence>
<organism evidence="7 8">
    <name type="scientific">Cylicocyclus nassatus</name>
    <name type="common">Nematode worm</name>
    <dbReference type="NCBI Taxonomy" id="53992"/>
    <lineage>
        <taxon>Eukaryota</taxon>
        <taxon>Metazoa</taxon>
        <taxon>Ecdysozoa</taxon>
        <taxon>Nematoda</taxon>
        <taxon>Chromadorea</taxon>
        <taxon>Rhabditida</taxon>
        <taxon>Rhabditina</taxon>
        <taxon>Rhabditomorpha</taxon>
        <taxon>Strongyloidea</taxon>
        <taxon>Strongylidae</taxon>
        <taxon>Cylicocyclus</taxon>
    </lineage>
</organism>
<dbReference type="PANTHER" id="PTHR31357:SF5">
    <property type="entry name" value="SERPENTINE RECEPTOR CLASS ALPHA-1-RELATED"/>
    <property type="match status" value="1"/>
</dbReference>
<evidence type="ECO:0000256" key="2">
    <source>
        <dbReference type="ARBA" id="ARBA00022692"/>
    </source>
</evidence>
<dbReference type="GO" id="GO:0004984">
    <property type="term" value="F:olfactory receptor activity"/>
    <property type="evidence" value="ECO:0007669"/>
    <property type="project" value="TreeGrafter"/>
</dbReference>
<comment type="subcellular location">
    <subcellularLocation>
        <location evidence="1">Membrane</location>
        <topology evidence="1">Multi-pass membrane protein</topology>
    </subcellularLocation>
</comment>
<proteinExistence type="inferred from homology"/>
<gene>
    <name evidence="7" type="ORF">CYNAS_LOCUS20391</name>
</gene>
<keyword evidence="4 6" id="KW-0472">Membrane</keyword>
<reference evidence="7" key="1">
    <citation type="submission" date="2023-07" db="EMBL/GenBank/DDBJ databases">
        <authorList>
            <consortium name="CYATHOMIX"/>
        </authorList>
    </citation>
    <scope>NUCLEOTIDE SEQUENCE</scope>
    <source>
        <strain evidence="7">N/A</strain>
    </source>
</reference>
<keyword evidence="8" id="KW-1185">Reference proteome</keyword>
<keyword evidence="3 6" id="KW-1133">Transmembrane helix</keyword>
<evidence type="ECO:0000256" key="1">
    <source>
        <dbReference type="ARBA" id="ARBA00004141"/>
    </source>
</evidence>
<evidence type="ECO:0000256" key="3">
    <source>
        <dbReference type="ARBA" id="ARBA00022989"/>
    </source>
</evidence>
<dbReference type="EMBL" id="CATQJL010000316">
    <property type="protein sequence ID" value="CAJ0608408.1"/>
    <property type="molecule type" value="Genomic_DNA"/>
</dbReference>
<name>A0AA36HEB9_CYLNA</name>
<feature type="transmembrane region" description="Helical" evidence="6">
    <location>
        <begin position="79"/>
        <end position="102"/>
    </location>
</feature>
<dbReference type="AlphaFoldDB" id="A0AA36HEB9"/>
<dbReference type="InterPro" id="IPR051080">
    <property type="entry name" value="Nematode_rcpt-like_serp_alpha"/>
</dbReference>
<comment type="similarity">
    <text evidence="5">Belongs to the nematode receptor-like protein sra family.</text>
</comment>
<sequence length="178" mass="20763">MSWILENADLTEKQVICSSASARTRDRLGKFCFALCGINMTSLLALLTLFLFNKTAEKRKKFDLRSSYQVRENADVLKIMLPLSIFETFCYGIFSLYGGLIYKFHNQLPAVTSQILLTSGYVVPYYTLVSPIIFSYLIRRSRRMRVTRMKEMTNRKDEAESYIQMCTEMWNRPVTKKN</sequence>
<dbReference type="GO" id="GO:0004930">
    <property type="term" value="F:G protein-coupled receptor activity"/>
    <property type="evidence" value="ECO:0007669"/>
    <property type="project" value="InterPro"/>
</dbReference>
<evidence type="ECO:0000313" key="7">
    <source>
        <dbReference type="EMBL" id="CAJ0608408.1"/>
    </source>
</evidence>
<dbReference type="InterPro" id="IPR000344">
    <property type="entry name" value="7TM_GPCR_serpentine_rcpt_Sra"/>
</dbReference>
<feature type="transmembrane region" description="Helical" evidence="6">
    <location>
        <begin position="28"/>
        <end position="52"/>
    </location>
</feature>